<sequence length="173" mass="19684">VVHYGAPTRQLQNVRKTRKNSVSCERLRSTVMKQQNKGEKQSMRQFDFSFNLTQPHLPREAYCQTGALQAFEMKGSDLSVPSTINEIFMDLDQIATKVQLVIPSLRYRIGERYCCEIKCDSIRSIHAATNIASDERTENSDSLEQHAPVQTVTPTAGVHVEDSLEQWLDDILQ</sequence>
<dbReference type="Proteomes" id="UP000053237">
    <property type="component" value="Unassembled WGS sequence"/>
</dbReference>
<reference evidence="1 2" key="1">
    <citation type="submission" date="2012-05" db="EMBL/GenBank/DDBJ databases">
        <title>Recombination and specialization in a pathogen metapopulation.</title>
        <authorList>
            <person name="Gardiner A."/>
            <person name="Kemen E."/>
            <person name="Schultz-Larsen T."/>
            <person name="MacLean D."/>
            <person name="Van Oosterhout C."/>
            <person name="Jones J.D.G."/>
        </authorList>
    </citation>
    <scope>NUCLEOTIDE SEQUENCE [LARGE SCALE GENOMIC DNA]</scope>
    <source>
        <strain evidence="1 2">Ac Nc2</strain>
    </source>
</reference>
<dbReference type="EMBL" id="CAIX01000165">
    <property type="protein sequence ID" value="CCI47326.1"/>
    <property type="molecule type" value="Genomic_DNA"/>
</dbReference>
<comment type="caution">
    <text evidence="1">The sequence shown here is derived from an EMBL/GenBank/DDBJ whole genome shotgun (WGS) entry which is preliminary data.</text>
</comment>
<gene>
    <name evidence="1" type="ORF">BN9_083330</name>
</gene>
<accession>A0A024GKC0</accession>
<evidence type="ECO:0000313" key="1">
    <source>
        <dbReference type="EMBL" id="CCI47326.1"/>
    </source>
</evidence>
<feature type="non-terminal residue" evidence="1">
    <location>
        <position position="1"/>
    </location>
</feature>
<dbReference type="InParanoid" id="A0A024GKC0"/>
<name>A0A024GKC0_9STRA</name>
<organism evidence="1 2">
    <name type="scientific">Albugo candida</name>
    <dbReference type="NCBI Taxonomy" id="65357"/>
    <lineage>
        <taxon>Eukaryota</taxon>
        <taxon>Sar</taxon>
        <taxon>Stramenopiles</taxon>
        <taxon>Oomycota</taxon>
        <taxon>Peronosporomycetes</taxon>
        <taxon>Albuginales</taxon>
        <taxon>Albuginaceae</taxon>
        <taxon>Albugo</taxon>
    </lineage>
</organism>
<proteinExistence type="predicted"/>
<evidence type="ECO:0000313" key="2">
    <source>
        <dbReference type="Proteomes" id="UP000053237"/>
    </source>
</evidence>
<keyword evidence="2" id="KW-1185">Reference proteome</keyword>
<protein>
    <submittedName>
        <fullName evidence="1">Uncharacterized protein</fullName>
    </submittedName>
</protein>
<dbReference type="AlphaFoldDB" id="A0A024GKC0"/>